<keyword evidence="1" id="KW-1133">Transmembrane helix</keyword>
<dbReference type="EMBL" id="JAHOPB010000003">
    <property type="protein sequence ID" value="MBU8877209.1"/>
    <property type="molecule type" value="Genomic_DNA"/>
</dbReference>
<sequence>MALKKIGNVGRKAILALVCLLARGFVSLLATWYIYSAAILLYRCSRHWNDLCFAFPFLVFLLFPRITDEDGYDPSLAEGFDARLLEAGYDPRLFAILSLALIVTVLWTVLALVRRRRSS</sequence>
<feature type="transmembrane region" description="Helical" evidence="1">
    <location>
        <begin position="13"/>
        <end position="35"/>
    </location>
</feature>
<keyword evidence="1" id="KW-0472">Membrane</keyword>
<evidence type="ECO:0000256" key="1">
    <source>
        <dbReference type="SAM" id="Phobius"/>
    </source>
</evidence>
<accession>A0ABS6IRI3</accession>
<evidence type="ECO:0000313" key="3">
    <source>
        <dbReference type="Proteomes" id="UP000727907"/>
    </source>
</evidence>
<comment type="caution">
    <text evidence="2">The sequence shown here is derived from an EMBL/GenBank/DDBJ whole genome shotgun (WGS) entry which is preliminary data.</text>
</comment>
<dbReference type="RefSeq" id="WP_216966715.1">
    <property type="nucleotide sequence ID" value="NZ_JAHOPB010000003.1"/>
</dbReference>
<protein>
    <submittedName>
        <fullName evidence="2">Uncharacterized protein</fullName>
    </submittedName>
</protein>
<name>A0ABS6IRI3_9HYPH</name>
<reference evidence="2 3" key="1">
    <citation type="submission" date="2021-06" db="EMBL/GenBank/DDBJ databases">
        <authorList>
            <person name="Lee D.H."/>
        </authorList>
    </citation>
    <scope>NUCLEOTIDE SEQUENCE [LARGE SCALE GENOMIC DNA]</scope>
    <source>
        <strain evidence="2 3">MMS21-HV4-11</strain>
    </source>
</reference>
<keyword evidence="3" id="KW-1185">Reference proteome</keyword>
<proteinExistence type="predicted"/>
<dbReference type="Proteomes" id="UP000727907">
    <property type="component" value="Unassembled WGS sequence"/>
</dbReference>
<feature type="transmembrane region" description="Helical" evidence="1">
    <location>
        <begin position="93"/>
        <end position="113"/>
    </location>
</feature>
<organism evidence="2 3">
    <name type="scientific">Reyranella humidisoli</name>
    <dbReference type="NCBI Taxonomy" id="2849149"/>
    <lineage>
        <taxon>Bacteria</taxon>
        <taxon>Pseudomonadati</taxon>
        <taxon>Pseudomonadota</taxon>
        <taxon>Alphaproteobacteria</taxon>
        <taxon>Hyphomicrobiales</taxon>
        <taxon>Reyranellaceae</taxon>
        <taxon>Reyranella</taxon>
    </lineage>
</organism>
<gene>
    <name evidence="2" type="ORF">KQ910_25800</name>
</gene>
<keyword evidence="1" id="KW-0812">Transmembrane</keyword>
<evidence type="ECO:0000313" key="2">
    <source>
        <dbReference type="EMBL" id="MBU8877209.1"/>
    </source>
</evidence>